<evidence type="ECO:0000313" key="19">
    <source>
        <dbReference type="Proteomes" id="UP001222932"/>
    </source>
</evidence>
<keyword evidence="15" id="KW-0137">Centromere</keyword>
<keyword evidence="19" id="KW-1185">Reference proteome</keyword>
<keyword evidence="11" id="KW-0995">Kinetochore</keyword>
<gene>
    <name evidence="18" type="primary">DAD1</name>
    <name evidence="18" type="ORF">CspeluHIS016_0504660</name>
</gene>
<evidence type="ECO:0000256" key="4">
    <source>
        <dbReference type="ARBA" id="ARBA00010146"/>
    </source>
</evidence>
<evidence type="ECO:0000256" key="2">
    <source>
        <dbReference type="ARBA" id="ARBA00004186"/>
    </source>
</evidence>
<keyword evidence="14" id="KW-0131">Cell cycle</keyword>
<evidence type="ECO:0000256" key="10">
    <source>
        <dbReference type="ARBA" id="ARBA00022776"/>
    </source>
</evidence>
<evidence type="ECO:0000256" key="17">
    <source>
        <dbReference type="SAM" id="MobiDB-lite"/>
    </source>
</evidence>
<dbReference type="PANTHER" id="PTHR28025:SF1">
    <property type="entry name" value="DASH COMPLEX SUBUNIT DAD1"/>
    <property type="match status" value="1"/>
</dbReference>
<evidence type="ECO:0000256" key="11">
    <source>
        <dbReference type="ARBA" id="ARBA00022838"/>
    </source>
</evidence>
<dbReference type="PANTHER" id="PTHR28025">
    <property type="entry name" value="DASH COMPLEX SUBUNIT DAD1"/>
    <property type="match status" value="1"/>
</dbReference>
<keyword evidence="9" id="KW-0493">Microtubule</keyword>
<dbReference type="GO" id="GO:0051010">
    <property type="term" value="F:microtubule plus-end binding"/>
    <property type="evidence" value="ECO:0007669"/>
    <property type="project" value="TreeGrafter"/>
</dbReference>
<feature type="region of interest" description="Disordered" evidence="17">
    <location>
        <begin position="63"/>
        <end position="84"/>
    </location>
</feature>
<dbReference type="GO" id="GO:0042729">
    <property type="term" value="C:DASH complex"/>
    <property type="evidence" value="ECO:0007669"/>
    <property type="project" value="InterPro"/>
</dbReference>
<evidence type="ECO:0000313" key="18">
    <source>
        <dbReference type="EMBL" id="GMK58434.1"/>
    </source>
</evidence>
<dbReference type="GO" id="GO:0051301">
    <property type="term" value="P:cell division"/>
    <property type="evidence" value="ECO:0007669"/>
    <property type="project" value="UniProtKB-KW"/>
</dbReference>
<keyword evidence="7" id="KW-0963">Cytoplasm</keyword>
<dbReference type="GO" id="GO:0005876">
    <property type="term" value="C:spindle microtubule"/>
    <property type="evidence" value="ECO:0007669"/>
    <property type="project" value="TreeGrafter"/>
</dbReference>
<keyword evidence="12" id="KW-0206">Cytoskeleton</keyword>
<sequence>MEESFFDKEKDRLLKEIATGMEELISTTNAYNRKLEEAYGVGAEFSTVADLWGTFVAGVTGHKSDLQDQGVPGTGGTTLGASTR</sequence>
<accession>A0AAD3YDY9</accession>
<dbReference type="Proteomes" id="UP001222932">
    <property type="component" value="Unassembled WGS sequence"/>
</dbReference>
<keyword evidence="8" id="KW-0132">Cell division</keyword>
<keyword evidence="6" id="KW-0158">Chromosome</keyword>
<evidence type="ECO:0000256" key="7">
    <source>
        <dbReference type="ARBA" id="ARBA00022490"/>
    </source>
</evidence>
<comment type="subcellular location">
    <subcellularLocation>
        <location evidence="3">Chromosome</location>
        <location evidence="3">Centromere</location>
        <location evidence="3">Kinetochore</location>
    </subcellularLocation>
    <subcellularLocation>
        <location evidence="2">Cytoplasm</location>
        <location evidence="2">Cytoskeleton</location>
        <location evidence="2">Spindle</location>
    </subcellularLocation>
    <subcellularLocation>
        <location evidence="1">Nucleus</location>
    </subcellularLocation>
</comment>
<dbReference type="AlphaFoldDB" id="A0AAD3YDY9"/>
<dbReference type="Pfam" id="PF08649">
    <property type="entry name" value="DASH_Dad1"/>
    <property type="match status" value="1"/>
</dbReference>
<organism evidence="18 19">
    <name type="scientific">Cutaneotrichosporon spelunceum</name>
    <dbReference type="NCBI Taxonomy" id="1672016"/>
    <lineage>
        <taxon>Eukaryota</taxon>
        <taxon>Fungi</taxon>
        <taxon>Dikarya</taxon>
        <taxon>Basidiomycota</taxon>
        <taxon>Agaricomycotina</taxon>
        <taxon>Tremellomycetes</taxon>
        <taxon>Trichosporonales</taxon>
        <taxon>Trichosporonaceae</taxon>
        <taxon>Cutaneotrichosporon</taxon>
    </lineage>
</organism>
<evidence type="ECO:0000256" key="14">
    <source>
        <dbReference type="ARBA" id="ARBA00023306"/>
    </source>
</evidence>
<protein>
    <recommendedName>
        <fullName evidence="5">DASH complex subunit DAD1</fullName>
    </recommendedName>
    <alternativeName>
        <fullName evidence="16">Outer kinetochore protein DAD1</fullName>
    </alternativeName>
</protein>
<dbReference type="InterPro" id="IPR013958">
    <property type="entry name" value="DASH_Dad1"/>
</dbReference>
<evidence type="ECO:0000256" key="16">
    <source>
        <dbReference type="ARBA" id="ARBA00030566"/>
    </source>
</evidence>
<evidence type="ECO:0000256" key="5">
    <source>
        <dbReference type="ARBA" id="ARBA00020261"/>
    </source>
</evidence>
<evidence type="ECO:0000256" key="6">
    <source>
        <dbReference type="ARBA" id="ARBA00022454"/>
    </source>
</evidence>
<evidence type="ECO:0000256" key="3">
    <source>
        <dbReference type="ARBA" id="ARBA00004629"/>
    </source>
</evidence>
<keyword evidence="10" id="KW-0498">Mitosis</keyword>
<name>A0AAD3YDY9_9TREE</name>
<proteinExistence type="inferred from homology"/>
<dbReference type="GO" id="GO:0072686">
    <property type="term" value="C:mitotic spindle"/>
    <property type="evidence" value="ECO:0007669"/>
    <property type="project" value="InterPro"/>
</dbReference>
<evidence type="ECO:0000256" key="9">
    <source>
        <dbReference type="ARBA" id="ARBA00022701"/>
    </source>
</evidence>
<reference evidence="18" key="1">
    <citation type="journal article" date="2023" name="BMC Genomics">
        <title>Chromosome-level genome assemblies of Cutaneotrichosporon spp. (Trichosporonales, Basidiomycota) reveal imbalanced evolution between nucleotide sequences and chromosome synteny.</title>
        <authorList>
            <person name="Kobayashi Y."/>
            <person name="Kayamori A."/>
            <person name="Aoki K."/>
            <person name="Shiwa Y."/>
            <person name="Matsutani M."/>
            <person name="Fujita N."/>
            <person name="Sugita T."/>
            <person name="Iwasaki W."/>
            <person name="Tanaka N."/>
            <person name="Takashima M."/>
        </authorList>
    </citation>
    <scope>NUCLEOTIDE SEQUENCE</scope>
    <source>
        <strain evidence="18">HIS016</strain>
    </source>
</reference>
<reference evidence="18" key="2">
    <citation type="submission" date="2023-06" db="EMBL/GenBank/DDBJ databases">
        <authorList>
            <person name="Kobayashi Y."/>
            <person name="Kayamori A."/>
            <person name="Aoki K."/>
            <person name="Shiwa Y."/>
            <person name="Fujita N."/>
            <person name="Sugita T."/>
            <person name="Iwasaki W."/>
            <person name="Tanaka N."/>
            <person name="Takashima M."/>
        </authorList>
    </citation>
    <scope>NUCLEOTIDE SEQUENCE</scope>
    <source>
        <strain evidence="18">HIS016</strain>
    </source>
</reference>
<evidence type="ECO:0000256" key="12">
    <source>
        <dbReference type="ARBA" id="ARBA00023212"/>
    </source>
</evidence>
<comment type="caution">
    <text evidence="18">The sequence shown here is derived from an EMBL/GenBank/DDBJ whole genome shotgun (WGS) entry which is preliminary data.</text>
</comment>
<evidence type="ECO:0000256" key="1">
    <source>
        <dbReference type="ARBA" id="ARBA00004123"/>
    </source>
</evidence>
<keyword evidence="13" id="KW-0539">Nucleus</keyword>
<dbReference type="GO" id="GO:0044732">
    <property type="term" value="C:mitotic spindle pole body"/>
    <property type="evidence" value="ECO:0007669"/>
    <property type="project" value="TreeGrafter"/>
</dbReference>
<evidence type="ECO:0000256" key="15">
    <source>
        <dbReference type="ARBA" id="ARBA00023328"/>
    </source>
</evidence>
<dbReference type="EMBL" id="BTCM01000005">
    <property type="protein sequence ID" value="GMK58434.1"/>
    <property type="molecule type" value="Genomic_DNA"/>
</dbReference>
<comment type="similarity">
    <text evidence="4">Belongs to the DASH complex DAD1 family.</text>
</comment>
<evidence type="ECO:0000256" key="13">
    <source>
        <dbReference type="ARBA" id="ARBA00023242"/>
    </source>
</evidence>
<evidence type="ECO:0000256" key="8">
    <source>
        <dbReference type="ARBA" id="ARBA00022618"/>
    </source>
</evidence>